<dbReference type="Proteomes" id="UP000641454">
    <property type="component" value="Unassembled WGS sequence"/>
</dbReference>
<sequence length="147" mass="17507">MLRNLLNNKYKFFVAVCCVLLLVLVRVYEQQLFYDPFLSYFKSEFNALPLPLYDGFGLFFGLLCRYVANSVLSLILMYILFSDLEMIKFISFLYVFLFGVLIAVFFGVLYFSQTDNPLLIFYIRRFLIQPIFVLLFVPAFYYQKMNK</sequence>
<protein>
    <submittedName>
        <fullName evidence="2">Exosortase F system-associated protein</fullName>
    </submittedName>
</protein>
<evidence type="ECO:0000313" key="3">
    <source>
        <dbReference type="Proteomes" id="UP000641454"/>
    </source>
</evidence>
<feature type="transmembrane region" description="Helical" evidence="1">
    <location>
        <begin position="12"/>
        <end position="28"/>
    </location>
</feature>
<reference evidence="2 3" key="1">
    <citation type="submission" date="2020-08" db="EMBL/GenBank/DDBJ databases">
        <title>Description of novel Flavobacterium F-392 isolate.</title>
        <authorList>
            <person name="Saticioglu I.B."/>
            <person name="Duman M."/>
            <person name="Altun S."/>
        </authorList>
    </citation>
    <scope>NUCLEOTIDE SEQUENCE [LARGE SCALE GENOMIC DNA]</scope>
    <source>
        <strain evidence="2 3">F-392</strain>
    </source>
</reference>
<evidence type="ECO:0000256" key="1">
    <source>
        <dbReference type="SAM" id="Phobius"/>
    </source>
</evidence>
<accession>A0A923MXQ3</accession>
<keyword evidence="1" id="KW-0812">Transmembrane</keyword>
<name>A0A923MXQ3_9FLAO</name>
<keyword evidence="3" id="KW-1185">Reference proteome</keyword>
<feature type="transmembrane region" description="Helical" evidence="1">
    <location>
        <begin position="56"/>
        <end position="80"/>
    </location>
</feature>
<keyword evidence="1" id="KW-1133">Transmembrane helix</keyword>
<keyword evidence="1" id="KW-0472">Membrane</keyword>
<evidence type="ECO:0000313" key="2">
    <source>
        <dbReference type="EMBL" id="MBC5843004.1"/>
    </source>
</evidence>
<dbReference type="InterPro" id="IPR026414">
    <property type="entry name" value="ExosoTase_F-assoc_memb"/>
</dbReference>
<feature type="transmembrane region" description="Helical" evidence="1">
    <location>
        <begin position="118"/>
        <end position="142"/>
    </location>
</feature>
<dbReference type="AlphaFoldDB" id="A0A923MXQ3"/>
<dbReference type="NCBIfam" id="TIGR04127">
    <property type="entry name" value="flavo_near_exo"/>
    <property type="match status" value="1"/>
</dbReference>
<dbReference type="EMBL" id="JACRUL010000001">
    <property type="protein sequence ID" value="MBC5843004.1"/>
    <property type="molecule type" value="Genomic_DNA"/>
</dbReference>
<feature type="transmembrane region" description="Helical" evidence="1">
    <location>
        <begin position="92"/>
        <end position="112"/>
    </location>
</feature>
<dbReference type="RefSeq" id="WP_187016698.1">
    <property type="nucleotide sequence ID" value="NZ_JACRUK010000001.1"/>
</dbReference>
<proteinExistence type="predicted"/>
<comment type="caution">
    <text evidence="2">The sequence shown here is derived from an EMBL/GenBank/DDBJ whole genome shotgun (WGS) entry which is preliminary data.</text>
</comment>
<gene>
    <name evidence="2" type="ORF">H8R25_00925</name>
</gene>
<organism evidence="2 3">
    <name type="scientific">Flavobacterium muglaense</name>
    <dbReference type="NCBI Taxonomy" id="2764716"/>
    <lineage>
        <taxon>Bacteria</taxon>
        <taxon>Pseudomonadati</taxon>
        <taxon>Bacteroidota</taxon>
        <taxon>Flavobacteriia</taxon>
        <taxon>Flavobacteriales</taxon>
        <taxon>Flavobacteriaceae</taxon>
        <taxon>Flavobacterium</taxon>
    </lineage>
</organism>